<evidence type="ECO:0000259" key="2">
    <source>
        <dbReference type="Pfam" id="PF13193"/>
    </source>
</evidence>
<dbReference type="InterPro" id="IPR000873">
    <property type="entry name" value="AMP-dep_synth/lig_dom"/>
</dbReference>
<dbReference type="InterPro" id="IPR045851">
    <property type="entry name" value="AMP-bd_C_sf"/>
</dbReference>
<dbReference type="PANTHER" id="PTHR43767:SF1">
    <property type="entry name" value="NONRIBOSOMAL PEPTIDE SYNTHASE PES1 (EUROFUNG)-RELATED"/>
    <property type="match status" value="1"/>
</dbReference>
<evidence type="ECO:0000259" key="1">
    <source>
        <dbReference type="Pfam" id="PF00501"/>
    </source>
</evidence>
<organism evidence="3 4">
    <name type="scientific">Microbacterium horticulturae</name>
    <dbReference type="NCBI Taxonomy" id="3028316"/>
    <lineage>
        <taxon>Bacteria</taxon>
        <taxon>Bacillati</taxon>
        <taxon>Actinomycetota</taxon>
        <taxon>Actinomycetes</taxon>
        <taxon>Micrococcales</taxon>
        <taxon>Microbacteriaceae</taxon>
        <taxon>Microbacterium</taxon>
    </lineage>
</organism>
<dbReference type="Gene3D" id="3.40.50.12780">
    <property type="entry name" value="N-terminal domain of ligase-like"/>
    <property type="match status" value="1"/>
</dbReference>
<dbReference type="Gene3D" id="3.30.300.30">
    <property type="match status" value="1"/>
</dbReference>
<dbReference type="InterPro" id="IPR050237">
    <property type="entry name" value="ATP-dep_AMP-bd_enzyme"/>
</dbReference>
<keyword evidence="4" id="KW-1185">Reference proteome</keyword>
<feature type="domain" description="AMP-dependent synthetase/ligase" evidence="1">
    <location>
        <begin position="37"/>
        <end position="230"/>
    </location>
</feature>
<dbReference type="InterPro" id="IPR025110">
    <property type="entry name" value="AMP-bd_C"/>
</dbReference>
<proteinExistence type="predicted"/>
<dbReference type="Pfam" id="PF00501">
    <property type="entry name" value="AMP-binding"/>
    <property type="match status" value="1"/>
</dbReference>
<dbReference type="Pfam" id="PF13193">
    <property type="entry name" value="AMP-binding_C"/>
    <property type="match status" value="1"/>
</dbReference>
<evidence type="ECO:0000313" key="3">
    <source>
        <dbReference type="EMBL" id="WEG09647.1"/>
    </source>
</evidence>
<dbReference type="InterPro" id="IPR042099">
    <property type="entry name" value="ANL_N_sf"/>
</dbReference>
<dbReference type="Proteomes" id="UP001214553">
    <property type="component" value="Chromosome"/>
</dbReference>
<sequence length="382" mass="39746">MRLEPVEGDADEVLPRLRAVLAGEGPALGLGMVDAAAADVPDGTAAVITTSGSTGIPKSVVLSRDALLASTDATAARIGEGAWLLALPAGYVAGLQVCIRSLRAGHEPVVMDGRFTPIGFAEATLALPTISRYTSLVPVQLSRLLEAAETDMAVATALRAYAAILVGGQALPAAVFERAQEVGAHIVRTYGSTETCGGCVYDGVPLDGVELAIVEGELRIAGPTLADGYLGDTELTDRVFVRDATDTRWYRTGDAGLVDDGVLRIHGRIDNVIVSGGVNVSLDRVERVVKDVPDLSGAVVVGVPDPQWGEASVIVVARGAAFRRSESMKLDEARRAVGATLGSPARPARLVLVDELALLPSGKPDREAIRRAVTAMATTRTD</sequence>
<dbReference type="PANTHER" id="PTHR43767">
    <property type="entry name" value="LONG-CHAIN-FATTY-ACID--COA LIGASE"/>
    <property type="match status" value="1"/>
</dbReference>
<protein>
    <submittedName>
        <fullName evidence="3">AMP-binding protein</fullName>
    </submittedName>
</protein>
<dbReference type="InterPro" id="IPR020845">
    <property type="entry name" value="AMP-binding_CS"/>
</dbReference>
<evidence type="ECO:0000313" key="4">
    <source>
        <dbReference type="Proteomes" id="UP001214553"/>
    </source>
</evidence>
<gene>
    <name evidence="3" type="ORF">PU630_03505</name>
</gene>
<feature type="domain" description="AMP-binding enzyme C-terminal" evidence="2">
    <location>
        <begin position="285"/>
        <end position="363"/>
    </location>
</feature>
<name>A0ABY8C1N4_9MICO</name>
<dbReference type="SUPFAM" id="SSF56801">
    <property type="entry name" value="Acetyl-CoA synthetase-like"/>
    <property type="match status" value="1"/>
</dbReference>
<dbReference type="PROSITE" id="PS00455">
    <property type="entry name" value="AMP_BINDING"/>
    <property type="match status" value="1"/>
</dbReference>
<dbReference type="EMBL" id="CP119108">
    <property type="protein sequence ID" value="WEG09647.1"/>
    <property type="molecule type" value="Genomic_DNA"/>
</dbReference>
<dbReference type="RefSeq" id="WP_275278970.1">
    <property type="nucleotide sequence ID" value="NZ_CP119108.1"/>
</dbReference>
<accession>A0ABY8C1N4</accession>
<reference evidence="3 4" key="1">
    <citation type="submission" date="2023-03" db="EMBL/GenBank/DDBJ databases">
        <title>Genome sequence of Microbacterium sp. KACC 23027.</title>
        <authorList>
            <person name="Kim S."/>
            <person name="Heo J."/>
            <person name="Kwon S.-W."/>
        </authorList>
    </citation>
    <scope>NUCLEOTIDE SEQUENCE [LARGE SCALE GENOMIC DNA]</scope>
    <source>
        <strain evidence="3 4">KACC 23027</strain>
    </source>
</reference>